<comment type="cofactor">
    <cofactor evidence="1 6">
        <name>pyridoxal 5'-phosphate</name>
        <dbReference type="ChEBI" id="CHEBI:597326"/>
    </cofactor>
</comment>
<evidence type="ECO:0000256" key="3">
    <source>
        <dbReference type="ARBA" id="ARBA00012239"/>
    </source>
</evidence>
<dbReference type="InterPro" id="IPR015424">
    <property type="entry name" value="PyrdxlP-dep_Trfase"/>
</dbReference>
<proteinExistence type="inferred from homology"/>
<name>A0A934M4U4_9CLOT</name>
<organism evidence="8 9">
    <name type="scientific">Clostridium aciditolerans</name>
    <dbReference type="NCBI Taxonomy" id="339861"/>
    <lineage>
        <taxon>Bacteria</taxon>
        <taxon>Bacillati</taxon>
        <taxon>Bacillota</taxon>
        <taxon>Clostridia</taxon>
        <taxon>Eubacteriales</taxon>
        <taxon>Clostridiaceae</taxon>
        <taxon>Clostridium</taxon>
    </lineage>
</organism>
<dbReference type="Gene3D" id="3.90.1150.10">
    <property type="entry name" value="Aspartate Aminotransferase, domain 1"/>
    <property type="match status" value="1"/>
</dbReference>
<accession>A0A934M4U4</accession>
<keyword evidence="8" id="KW-0032">Aminotransferase</keyword>
<dbReference type="NCBIfam" id="TIGR01977">
    <property type="entry name" value="am_tr_V_EF2568"/>
    <property type="match status" value="1"/>
</dbReference>
<dbReference type="InterPro" id="IPR015422">
    <property type="entry name" value="PyrdxlP-dep_Trfase_small"/>
</dbReference>
<dbReference type="PANTHER" id="PTHR43586">
    <property type="entry name" value="CYSTEINE DESULFURASE"/>
    <property type="match status" value="1"/>
</dbReference>
<keyword evidence="4" id="KW-0663">Pyridoxal phosphate</keyword>
<dbReference type="EC" id="2.8.1.7" evidence="3"/>
<comment type="catalytic activity">
    <reaction evidence="5">
        <text>(sulfur carrier)-H + L-cysteine = (sulfur carrier)-SH + L-alanine</text>
        <dbReference type="Rhea" id="RHEA:43892"/>
        <dbReference type="Rhea" id="RHEA-COMP:14737"/>
        <dbReference type="Rhea" id="RHEA-COMP:14739"/>
        <dbReference type="ChEBI" id="CHEBI:29917"/>
        <dbReference type="ChEBI" id="CHEBI:35235"/>
        <dbReference type="ChEBI" id="CHEBI:57972"/>
        <dbReference type="ChEBI" id="CHEBI:64428"/>
        <dbReference type="EC" id="2.8.1.7"/>
    </reaction>
</comment>
<feature type="domain" description="Aminotransferase class V" evidence="7">
    <location>
        <begin position="2"/>
        <end position="368"/>
    </location>
</feature>
<dbReference type="InterPro" id="IPR015421">
    <property type="entry name" value="PyrdxlP-dep_Trfase_major"/>
</dbReference>
<keyword evidence="9" id="KW-1185">Reference proteome</keyword>
<evidence type="ECO:0000256" key="6">
    <source>
        <dbReference type="RuleBase" id="RU004504"/>
    </source>
</evidence>
<dbReference type="PANTHER" id="PTHR43586:SF4">
    <property type="entry name" value="ISOPENICILLIN N EPIMERASE"/>
    <property type="match status" value="1"/>
</dbReference>
<protein>
    <recommendedName>
        <fullName evidence="3">cysteine desulfurase</fullName>
        <ecNumber evidence="3">2.8.1.7</ecNumber>
    </recommendedName>
</protein>
<dbReference type="Pfam" id="PF00266">
    <property type="entry name" value="Aminotran_5"/>
    <property type="match status" value="1"/>
</dbReference>
<dbReference type="Proteomes" id="UP000622687">
    <property type="component" value="Unassembled WGS sequence"/>
</dbReference>
<evidence type="ECO:0000313" key="8">
    <source>
        <dbReference type="EMBL" id="MBI6874617.1"/>
    </source>
</evidence>
<comment type="caution">
    <text evidence="8">The sequence shown here is derived from an EMBL/GenBank/DDBJ whole genome shotgun (WGS) entry which is preliminary data.</text>
</comment>
<evidence type="ECO:0000256" key="2">
    <source>
        <dbReference type="ARBA" id="ARBA00010447"/>
    </source>
</evidence>
<evidence type="ECO:0000256" key="4">
    <source>
        <dbReference type="ARBA" id="ARBA00022898"/>
    </source>
</evidence>
<sequence length="379" mass="41748">MIYLDNAATSFPKPIKVHDEISRCLKNYAANPGQAWYDIALKTAEKIMETRQMICKLFNASGCSDIVFTSNATEALNIGIKGILKRGDHVISTVIEHNSVLRPLNYLNKKGVQVTLLSVNKYGYISIRDLKKEIRKNTKAFIINHASNVLGTVQNINEIGSIAKKSGIIFIVDASQSAGFIPIDVMKDNIDILAFSGHKALFGPQGTGCIFIKNGIDVDYFKHGDTNISPGSMGHPNVSPDKFECGTMNTPGIVGLCEGLKFIEQADINNIKKHQESLMEYLIRELKRLSYIKIYGTNSYENRCPIVSINIDNIDSSSAAYLLNLKDIAVSAGYHSSALIHGILGTCNKGTIRISPGYFNGYEDVESLIDAIKNIYENK</sequence>
<evidence type="ECO:0000256" key="5">
    <source>
        <dbReference type="ARBA" id="ARBA00050776"/>
    </source>
</evidence>
<dbReference type="InterPro" id="IPR020578">
    <property type="entry name" value="Aminotrans_V_PyrdxlP_BS"/>
</dbReference>
<dbReference type="GO" id="GO:0031071">
    <property type="term" value="F:cysteine desulfurase activity"/>
    <property type="evidence" value="ECO:0007669"/>
    <property type="project" value="UniProtKB-EC"/>
</dbReference>
<evidence type="ECO:0000313" key="9">
    <source>
        <dbReference type="Proteomes" id="UP000622687"/>
    </source>
</evidence>
<dbReference type="EMBL" id="JAEEGB010000027">
    <property type="protein sequence ID" value="MBI6874617.1"/>
    <property type="molecule type" value="Genomic_DNA"/>
</dbReference>
<dbReference type="GO" id="GO:0008483">
    <property type="term" value="F:transaminase activity"/>
    <property type="evidence" value="ECO:0007669"/>
    <property type="project" value="UniProtKB-KW"/>
</dbReference>
<dbReference type="PROSITE" id="PS00595">
    <property type="entry name" value="AA_TRANSFER_CLASS_5"/>
    <property type="match status" value="1"/>
</dbReference>
<dbReference type="InterPro" id="IPR016454">
    <property type="entry name" value="Cysteine_dSase"/>
</dbReference>
<dbReference type="RefSeq" id="WP_211144002.1">
    <property type="nucleotide sequence ID" value="NZ_JAEEGB010000027.1"/>
</dbReference>
<evidence type="ECO:0000259" key="7">
    <source>
        <dbReference type="Pfam" id="PF00266"/>
    </source>
</evidence>
<dbReference type="Gene3D" id="3.40.640.10">
    <property type="entry name" value="Type I PLP-dependent aspartate aminotransferase-like (Major domain)"/>
    <property type="match status" value="1"/>
</dbReference>
<gene>
    <name evidence="8" type="ORF">I6U51_18270</name>
</gene>
<dbReference type="InterPro" id="IPR000192">
    <property type="entry name" value="Aminotrans_V_dom"/>
</dbReference>
<dbReference type="AlphaFoldDB" id="A0A934M4U4"/>
<dbReference type="InterPro" id="IPR010969">
    <property type="entry name" value="Cys_dSase-rel_unknwn_funct"/>
</dbReference>
<keyword evidence="8" id="KW-0808">Transferase</keyword>
<dbReference type="SUPFAM" id="SSF53383">
    <property type="entry name" value="PLP-dependent transferases"/>
    <property type="match status" value="1"/>
</dbReference>
<reference evidence="8" key="1">
    <citation type="submission" date="2020-12" db="EMBL/GenBank/DDBJ databases">
        <title>Clostridium thailandense sp. nov., a novel acetogenic bacterium isolated from peat land soil in Thailand.</title>
        <authorList>
            <person name="Chaikitkaew S."/>
            <person name="Birkeland N.K."/>
        </authorList>
    </citation>
    <scope>NUCLEOTIDE SEQUENCE</scope>
    <source>
        <strain evidence="8">DSM 17425</strain>
    </source>
</reference>
<evidence type="ECO:0000256" key="1">
    <source>
        <dbReference type="ARBA" id="ARBA00001933"/>
    </source>
</evidence>
<comment type="similarity">
    <text evidence="2">Belongs to the class-V pyridoxal-phosphate-dependent aminotransferase family. Csd subfamily.</text>
</comment>
<dbReference type="PIRSF" id="PIRSF005572">
    <property type="entry name" value="NifS"/>
    <property type="match status" value="1"/>
</dbReference>